<feature type="region of interest" description="Disordered" evidence="1">
    <location>
        <begin position="71"/>
        <end position="95"/>
    </location>
</feature>
<reference evidence="3 4" key="1">
    <citation type="submission" date="2023-07" db="EMBL/GenBank/DDBJ databases">
        <title>Genomic Encyclopedia of Type Strains, Phase IV (KMG-IV): sequencing the most valuable type-strain genomes for metagenomic binning, comparative biology and taxonomic classification.</title>
        <authorList>
            <person name="Goeker M."/>
        </authorList>
    </citation>
    <scope>NUCLEOTIDE SEQUENCE [LARGE SCALE GENOMIC DNA]</scope>
    <source>
        <strain evidence="3 4">DSM 19619</strain>
    </source>
</reference>
<comment type="caution">
    <text evidence="3">The sequence shown here is derived from an EMBL/GenBank/DDBJ whole genome shotgun (WGS) entry which is preliminary data.</text>
</comment>
<feature type="signal peptide" evidence="2">
    <location>
        <begin position="1"/>
        <end position="20"/>
    </location>
</feature>
<accession>A0ABU0JBP2</accession>
<dbReference type="RefSeq" id="WP_307277303.1">
    <property type="nucleotide sequence ID" value="NZ_JAUSVX010000009.1"/>
</dbReference>
<evidence type="ECO:0000256" key="1">
    <source>
        <dbReference type="SAM" id="MobiDB-lite"/>
    </source>
</evidence>
<name>A0ABU0JBP2_9HYPH</name>
<evidence type="ECO:0000256" key="2">
    <source>
        <dbReference type="SAM" id="SignalP"/>
    </source>
</evidence>
<keyword evidence="2" id="KW-0732">Signal</keyword>
<feature type="compositionally biased region" description="Basic and acidic residues" evidence="1">
    <location>
        <begin position="85"/>
        <end position="95"/>
    </location>
</feature>
<evidence type="ECO:0000313" key="4">
    <source>
        <dbReference type="Proteomes" id="UP001242480"/>
    </source>
</evidence>
<feature type="chain" id="PRO_5046391872" evidence="2">
    <location>
        <begin position="21"/>
        <end position="95"/>
    </location>
</feature>
<evidence type="ECO:0000313" key="3">
    <source>
        <dbReference type="EMBL" id="MDQ0471702.1"/>
    </source>
</evidence>
<keyword evidence="4" id="KW-1185">Reference proteome</keyword>
<sequence length="95" mass="10005">MLLRATALFLFAVLAAPALAQTQDRGCDIETSSYVVVKPPTPRPPTGPVVAVPQTPCPTLPDQWDGAVGPIGVGIEIKPPRRGHRPAEREAGVTD</sequence>
<organism evidence="3 4">
    <name type="scientific">Labrys wisconsinensis</name>
    <dbReference type="NCBI Taxonomy" id="425677"/>
    <lineage>
        <taxon>Bacteria</taxon>
        <taxon>Pseudomonadati</taxon>
        <taxon>Pseudomonadota</taxon>
        <taxon>Alphaproteobacteria</taxon>
        <taxon>Hyphomicrobiales</taxon>
        <taxon>Xanthobacteraceae</taxon>
        <taxon>Labrys</taxon>
    </lineage>
</organism>
<protein>
    <submittedName>
        <fullName evidence="3">Uncharacterized protein</fullName>
    </submittedName>
</protein>
<dbReference type="Proteomes" id="UP001242480">
    <property type="component" value="Unassembled WGS sequence"/>
</dbReference>
<dbReference type="EMBL" id="JAUSVX010000009">
    <property type="protein sequence ID" value="MDQ0471702.1"/>
    <property type="molecule type" value="Genomic_DNA"/>
</dbReference>
<gene>
    <name evidence="3" type="ORF">QO011_004727</name>
</gene>
<proteinExistence type="predicted"/>